<evidence type="ECO:0000256" key="1">
    <source>
        <dbReference type="ARBA" id="ARBA00004123"/>
    </source>
</evidence>
<dbReference type="GO" id="GO:0006353">
    <property type="term" value="P:DNA-templated transcription termination"/>
    <property type="evidence" value="ECO:0007669"/>
    <property type="project" value="UniProtKB-KW"/>
</dbReference>
<feature type="repeat" description="WD" evidence="9">
    <location>
        <begin position="247"/>
        <end position="277"/>
    </location>
</feature>
<organism evidence="10 11">
    <name type="scientific">Oopsacas minuta</name>
    <dbReference type="NCBI Taxonomy" id="111878"/>
    <lineage>
        <taxon>Eukaryota</taxon>
        <taxon>Metazoa</taxon>
        <taxon>Porifera</taxon>
        <taxon>Hexactinellida</taxon>
        <taxon>Hexasterophora</taxon>
        <taxon>Lyssacinosida</taxon>
        <taxon>Leucopsacidae</taxon>
        <taxon>Oopsacas</taxon>
    </lineage>
</organism>
<dbReference type="InterPro" id="IPR037867">
    <property type="entry name" value="Swd2/WDR82"/>
</dbReference>
<evidence type="ECO:0000256" key="7">
    <source>
        <dbReference type="ARBA" id="ARBA00023163"/>
    </source>
</evidence>
<comment type="caution">
    <text evidence="10">The sequence shown here is derived from an EMBL/GenBank/DDBJ whole genome shotgun (WGS) entry which is preliminary data.</text>
</comment>
<dbReference type="EMBL" id="JAKMXF010000308">
    <property type="protein sequence ID" value="KAI6650989.1"/>
    <property type="molecule type" value="Genomic_DNA"/>
</dbReference>
<dbReference type="GO" id="GO:0048188">
    <property type="term" value="C:Set1C/COMPASS complex"/>
    <property type="evidence" value="ECO:0007669"/>
    <property type="project" value="TreeGrafter"/>
</dbReference>
<evidence type="ECO:0000256" key="2">
    <source>
        <dbReference type="ARBA" id="ARBA00005616"/>
    </source>
</evidence>
<dbReference type="SMART" id="SM00320">
    <property type="entry name" value="WD40"/>
    <property type="match status" value="5"/>
</dbReference>
<dbReference type="Proteomes" id="UP001165289">
    <property type="component" value="Unassembled WGS sequence"/>
</dbReference>
<name>A0AAV7JR29_9METZ</name>
<gene>
    <name evidence="10" type="ORF">LOD99_5566</name>
</gene>
<evidence type="ECO:0000256" key="9">
    <source>
        <dbReference type="PROSITE-ProRule" id="PRU00221"/>
    </source>
</evidence>
<dbReference type="PANTHER" id="PTHR19861:SF0">
    <property type="entry name" value="WD REPEAT-CONTAINING PROTEIN 82"/>
    <property type="match status" value="1"/>
</dbReference>
<keyword evidence="6" id="KW-0805">Transcription regulation</keyword>
<evidence type="ECO:0000256" key="5">
    <source>
        <dbReference type="ARBA" id="ARBA00022737"/>
    </source>
</evidence>
<keyword evidence="8" id="KW-0539">Nucleus</keyword>
<keyword evidence="7" id="KW-0804">Transcription</keyword>
<keyword evidence="4 9" id="KW-0853">WD repeat</keyword>
<dbReference type="AlphaFoldDB" id="A0AAV7JR29"/>
<dbReference type="Gene3D" id="2.130.10.10">
    <property type="entry name" value="YVTN repeat-like/Quinoprotein amine dehydrogenase"/>
    <property type="match status" value="1"/>
</dbReference>
<evidence type="ECO:0000256" key="3">
    <source>
        <dbReference type="ARBA" id="ARBA00022472"/>
    </source>
</evidence>
<dbReference type="InterPro" id="IPR001680">
    <property type="entry name" value="WD40_rpt"/>
</dbReference>
<keyword evidence="3" id="KW-0806">Transcription termination</keyword>
<dbReference type="GO" id="GO:0032785">
    <property type="term" value="P:negative regulation of DNA-templated transcription, elongation"/>
    <property type="evidence" value="ECO:0007669"/>
    <property type="project" value="UniProtKB-ARBA"/>
</dbReference>
<dbReference type="PROSITE" id="PS50082">
    <property type="entry name" value="WD_REPEATS_2"/>
    <property type="match status" value="2"/>
</dbReference>
<reference evidence="10 11" key="1">
    <citation type="journal article" date="2023" name="BMC Biol.">
        <title>The compact genome of the sponge Oopsacas minuta (Hexactinellida) is lacking key metazoan core genes.</title>
        <authorList>
            <person name="Santini S."/>
            <person name="Schenkelaars Q."/>
            <person name="Jourda C."/>
            <person name="Duchesne M."/>
            <person name="Belahbib H."/>
            <person name="Rocher C."/>
            <person name="Selva M."/>
            <person name="Riesgo A."/>
            <person name="Vervoort M."/>
            <person name="Leys S.P."/>
            <person name="Kodjabachian L."/>
            <person name="Le Bivic A."/>
            <person name="Borchiellini C."/>
            <person name="Claverie J.M."/>
            <person name="Renard E."/>
        </authorList>
    </citation>
    <scope>NUCLEOTIDE SEQUENCE [LARGE SCALE GENOMIC DNA]</scope>
    <source>
        <strain evidence="10">SPO-2</strain>
    </source>
</reference>
<keyword evidence="5" id="KW-0677">Repeat</keyword>
<keyword evidence="11" id="KW-1185">Reference proteome</keyword>
<comment type="similarity">
    <text evidence="2">Belongs to the WD repeat SWD2 family.</text>
</comment>
<dbReference type="SUPFAM" id="SSF50978">
    <property type="entry name" value="WD40 repeat-like"/>
    <property type="match status" value="1"/>
</dbReference>
<dbReference type="InterPro" id="IPR036322">
    <property type="entry name" value="WD40_repeat_dom_sf"/>
</dbReference>
<dbReference type="GO" id="GO:0071027">
    <property type="term" value="P:nuclear RNA surveillance"/>
    <property type="evidence" value="ECO:0007669"/>
    <property type="project" value="UniProtKB-ARBA"/>
</dbReference>
<comment type="subcellular location">
    <subcellularLocation>
        <location evidence="1">Nucleus</location>
    </subcellularLocation>
</comment>
<feature type="repeat" description="WD" evidence="9">
    <location>
        <begin position="103"/>
        <end position="138"/>
    </location>
</feature>
<evidence type="ECO:0000313" key="10">
    <source>
        <dbReference type="EMBL" id="KAI6650989.1"/>
    </source>
</evidence>
<dbReference type="Pfam" id="PF00400">
    <property type="entry name" value="WD40"/>
    <property type="match status" value="3"/>
</dbReference>
<evidence type="ECO:0000313" key="11">
    <source>
        <dbReference type="Proteomes" id="UP001165289"/>
    </source>
</evidence>
<accession>A0AAV7JR29</accession>
<protein>
    <submittedName>
        <fullName evidence="10">WD repeat-containing protein 82-like</fullName>
    </submittedName>
</protein>
<proteinExistence type="inferred from homology"/>
<dbReference type="GO" id="GO:0003682">
    <property type="term" value="F:chromatin binding"/>
    <property type="evidence" value="ECO:0007669"/>
    <property type="project" value="TreeGrafter"/>
</dbReference>
<dbReference type="InterPro" id="IPR015943">
    <property type="entry name" value="WD40/YVTN_repeat-like_dom_sf"/>
</dbReference>
<evidence type="ECO:0000256" key="6">
    <source>
        <dbReference type="ARBA" id="ARBA00023015"/>
    </source>
</evidence>
<sequence>MKLNDKTIASMRLAKVFRENTDCVNCIDFAHNGENMISSSSDDSIVLYCCMEGKPKRTLYSKKYGCDLLQYTHAPNAIIYSSNKIDDQIRYLSLYDNKFLRYFPGHTKRVVSLRMSPIDDTFISASLDKTIRLWDLRSPNCQGLMHLSSRPVVSYDPEGLIFGVGLDSKQIKLYDLRSFDKGPFSTFFIRPDIGKLEWTSMKFSPDGKSIILSTSGPVIKLVDAFQGNELHNLNGRVNTNELMLEASFTPDSQYVISGAENGLVHMWAVDDGRKVAILDGGHPGASRCIQFNPRYMMMATACNNVGFWLPSIED</sequence>
<evidence type="ECO:0000256" key="8">
    <source>
        <dbReference type="ARBA" id="ARBA00023242"/>
    </source>
</evidence>
<dbReference type="FunFam" id="2.130.10.10:FF:000065">
    <property type="entry name" value="WD repeat-containing protein 82"/>
    <property type="match status" value="1"/>
</dbReference>
<dbReference type="PROSITE" id="PS50294">
    <property type="entry name" value="WD_REPEATS_REGION"/>
    <property type="match status" value="1"/>
</dbReference>
<dbReference type="PANTHER" id="PTHR19861">
    <property type="entry name" value="WD40 REPEAT PROTEIN SWD2"/>
    <property type="match status" value="1"/>
</dbReference>
<evidence type="ECO:0000256" key="4">
    <source>
        <dbReference type="ARBA" id="ARBA00022574"/>
    </source>
</evidence>